<dbReference type="InterPro" id="IPR007197">
    <property type="entry name" value="rSAM"/>
</dbReference>
<evidence type="ECO:0000313" key="9">
    <source>
        <dbReference type="Proteomes" id="UP000003959"/>
    </source>
</evidence>
<comment type="cofactor">
    <cofactor evidence="1">
        <name>pyridoxal 5'-phosphate</name>
        <dbReference type="ChEBI" id="CHEBI:597326"/>
    </cofactor>
</comment>
<keyword evidence="2" id="KW-0004">4Fe-4S</keyword>
<name>F4XLK6_9CYAN</name>
<dbReference type="GO" id="GO:0046872">
    <property type="term" value="F:metal ion binding"/>
    <property type="evidence" value="ECO:0007669"/>
    <property type="project" value="UniProtKB-KW"/>
</dbReference>
<protein>
    <submittedName>
        <fullName evidence="8">L-lysine 2,3-aminomutase</fullName>
        <ecNumber evidence="8">5.4.3.2</ecNumber>
    </submittedName>
</protein>
<dbReference type="OrthoDB" id="9768064at2"/>
<keyword evidence="5" id="KW-0663">Pyridoxal phosphate</keyword>
<dbReference type="Gene3D" id="3.20.20.70">
    <property type="entry name" value="Aldolase class I"/>
    <property type="match status" value="1"/>
</dbReference>
<keyword evidence="4" id="KW-0479">Metal-binding</keyword>
<dbReference type="GO" id="GO:0050066">
    <property type="term" value="F:L-lysine 2,3-aminomutase activity"/>
    <property type="evidence" value="ECO:0007669"/>
    <property type="project" value="UniProtKB-EC"/>
</dbReference>
<evidence type="ECO:0000256" key="3">
    <source>
        <dbReference type="ARBA" id="ARBA00022691"/>
    </source>
</evidence>
<dbReference type="InterPro" id="IPR013785">
    <property type="entry name" value="Aldolase_TIM"/>
</dbReference>
<keyword evidence="9" id="KW-1185">Reference proteome</keyword>
<evidence type="ECO:0000256" key="4">
    <source>
        <dbReference type="ARBA" id="ARBA00022723"/>
    </source>
</evidence>
<organism evidence="8 9">
    <name type="scientific">Moorena producens 3L</name>
    <dbReference type="NCBI Taxonomy" id="489825"/>
    <lineage>
        <taxon>Bacteria</taxon>
        <taxon>Bacillati</taxon>
        <taxon>Cyanobacteriota</taxon>
        <taxon>Cyanophyceae</taxon>
        <taxon>Coleofasciculales</taxon>
        <taxon>Coleofasciculaceae</taxon>
        <taxon>Moorena</taxon>
    </lineage>
</organism>
<keyword evidence="3" id="KW-0949">S-adenosyl-L-methionine</keyword>
<dbReference type="RefSeq" id="WP_008180128.1">
    <property type="nucleotide sequence ID" value="NZ_GL890832.1"/>
</dbReference>
<gene>
    <name evidence="8" type="ORF">LYNGBM3L_15620</name>
</gene>
<dbReference type="AlphaFoldDB" id="F4XLK6"/>
<dbReference type="Proteomes" id="UP000003959">
    <property type="component" value="Unassembled WGS sequence"/>
</dbReference>
<evidence type="ECO:0000256" key="6">
    <source>
        <dbReference type="ARBA" id="ARBA00023004"/>
    </source>
</evidence>
<dbReference type="InterPro" id="IPR003739">
    <property type="entry name" value="Lys_aminomutase/Glu_NH3_mut"/>
</dbReference>
<keyword evidence="7" id="KW-0411">Iron-sulfur</keyword>
<dbReference type="SFLD" id="SFLDG01070">
    <property type="entry name" value="PLP-dependent"/>
    <property type="match status" value="1"/>
</dbReference>
<dbReference type="SFLD" id="SFLDS00029">
    <property type="entry name" value="Radical_SAM"/>
    <property type="match status" value="1"/>
</dbReference>
<sequence>MHPLTSNPFNNIGSHDIENLPQLQKLPSHERLAMKAVSKVFPFRVNNYIVEQLIDWNNLPDDPIFRMTFPHPDMLNPEDLNRVIKLLKTNGSKETIRRTVDDIRSRLNPHPGGQVDYNVPRLDGELISGIQHKYPDTVLIFPSSGQACHAYCQFCFRWAQFVDTNTHKFTTRESGRFQDYLRQHKEVTDVVLTGGDPMIMSARRLFQYIEPLLDPEFEHIQTIRIGTKSVAYWPYRYVTDRDADDVLRLFEKIVYSGKHLAVMGHYTHWRELDTPIAQEAIRRIRSTGAQLRAQSPLLKHVNDSARAWRKMWQMQVRLGCIPYYMFVERDTGPKHYFGIPLVRTWEIFRHAIKGVSGLSQTVRGPVMSALPGKVLISGVAHIMGERVFVLSFIRGRDPNWCKVPFFAHYDPEATWFGELAPAFGEKEFFYEKELEKITRARLQIQ</sequence>
<keyword evidence="8" id="KW-0413">Isomerase</keyword>
<dbReference type="eggNOG" id="COG1509">
    <property type="taxonomic scope" value="Bacteria"/>
</dbReference>
<evidence type="ECO:0000313" key="8">
    <source>
        <dbReference type="EMBL" id="EGJ34481.1"/>
    </source>
</evidence>
<accession>F4XLK6</accession>
<proteinExistence type="predicted"/>
<dbReference type="EC" id="5.4.3.2" evidence="8"/>
<dbReference type="GO" id="GO:0051539">
    <property type="term" value="F:4 iron, 4 sulfur cluster binding"/>
    <property type="evidence" value="ECO:0007669"/>
    <property type="project" value="UniProtKB-KW"/>
</dbReference>
<dbReference type="PANTHER" id="PTHR30538:SF0">
    <property type="entry name" value="L-LYSINE 2,3-AMINOMUTASE AQ_1632-RELATED"/>
    <property type="match status" value="1"/>
</dbReference>
<evidence type="ECO:0000256" key="5">
    <source>
        <dbReference type="ARBA" id="ARBA00022898"/>
    </source>
</evidence>
<evidence type="ECO:0000256" key="2">
    <source>
        <dbReference type="ARBA" id="ARBA00022485"/>
    </source>
</evidence>
<dbReference type="SUPFAM" id="SSF102114">
    <property type="entry name" value="Radical SAM enzymes"/>
    <property type="match status" value="1"/>
</dbReference>
<evidence type="ECO:0000256" key="1">
    <source>
        <dbReference type="ARBA" id="ARBA00001933"/>
    </source>
</evidence>
<evidence type="ECO:0000256" key="7">
    <source>
        <dbReference type="ARBA" id="ARBA00023014"/>
    </source>
</evidence>
<reference evidence="9" key="1">
    <citation type="journal article" date="2011" name="Proc. Natl. Acad. Sci. U.S.A.">
        <title>Genomic insights into the physiology and ecology of the marine filamentous cyanobacterium Lyngbya majuscula.</title>
        <authorList>
            <person name="Jones A.C."/>
            <person name="Monroe E.A."/>
            <person name="Podell S."/>
            <person name="Hess W.R."/>
            <person name="Klages S."/>
            <person name="Esquenazi E."/>
            <person name="Niessen S."/>
            <person name="Hoover H."/>
            <person name="Rothmann M."/>
            <person name="Lasken R.S."/>
            <person name="Yates J.R.III."/>
            <person name="Reinhardt R."/>
            <person name="Kube M."/>
            <person name="Burkart M.D."/>
            <person name="Allen E.E."/>
            <person name="Dorrestein P.C."/>
            <person name="Gerwick W.H."/>
            <person name="Gerwick L."/>
        </authorList>
    </citation>
    <scope>NUCLEOTIDE SEQUENCE [LARGE SCALE GENOMIC DNA]</scope>
    <source>
        <strain evidence="9">3L</strain>
    </source>
</reference>
<keyword evidence="6" id="KW-0408">Iron</keyword>
<dbReference type="EMBL" id="GL890832">
    <property type="protein sequence ID" value="EGJ34481.1"/>
    <property type="molecule type" value="Genomic_DNA"/>
</dbReference>
<dbReference type="InterPro" id="IPR058240">
    <property type="entry name" value="rSAM_sf"/>
</dbReference>
<dbReference type="HOGENOM" id="CLU_032161_3_0_3"/>
<dbReference type="PANTHER" id="PTHR30538">
    <property type="entry name" value="LYSINE 2,3-AMINOMUTASE-RELATED"/>
    <property type="match status" value="1"/>
</dbReference>